<comment type="caution">
    <text evidence="2">The sequence shown here is derived from an EMBL/GenBank/DDBJ whole genome shotgun (WGS) entry which is preliminary data.</text>
</comment>
<dbReference type="STRING" id="1230458.C484_16239"/>
<dbReference type="PATRIC" id="fig|1230458.4.peg.3293"/>
<organism evidence="2 3">
    <name type="scientific">Natrialba taiwanensis DSM 12281</name>
    <dbReference type="NCBI Taxonomy" id="1230458"/>
    <lineage>
        <taxon>Archaea</taxon>
        <taxon>Methanobacteriati</taxon>
        <taxon>Methanobacteriota</taxon>
        <taxon>Stenosarchaea group</taxon>
        <taxon>Halobacteria</taxon>
        <taxon>Halobacteriales</taxon>
        <taxon>Natrialbaceae</taxon>
        <taxon>Natrialba</taxon>
    </lineage>
</organism>
<keyword evidence="3" id="KW-1185">Reference proteome</keyword>
<name>L9ZQY9_9EURY</name>
<feature type="transmembrane region" description="Helical" evidence="1">
    <location>
        <begin position="7"/>
        <end position="24"/>
    </location>
</feature>
<proteinExistence type="predicted"/>
<dbReference type="EMBL" id="AOIL01000052">
    <property type="protein sequence ID" value="ELY87977.1"/>
    <property type="molecule type" value="Genomic_DNA"/>
</dbReference>
<keyword evidence="1" id="KW-1133">Transmembrane helix</keyword>
<reference evidence="2 3" key="1">
    <citation type="journal article" date="2014" name="PLoS Genet.">
        <title>Phylogenetically driven sequencing of extremely halophilic archaea reveals strategies for static and dynamic osmo-response.</title>
        <authorList>
            <person name="Becker E.A."/>
            <person name="Seitzer P.M."/>
            <person name="Tritt A."/>
            <person name="Larsen D."/>
            <person name="Krusor M."/>
            <person name="Yao A.I."/>
            <person name="Wu D."/>
            <person name="Madern D."/>
            <person name="Eisen J.A."/>
            <person name="Darling A.E."/>
            <person name="Facciotti M.T."/>
        </authorList>
    </citation>
    <scope>NUCLEOTIDE SEQUENCE [LARGE SCALE GENOMIC DNA]</scope>
    <source>
        <strain evidence="2 3">DSM 12281</strain>
    </source>
</reference>
<keyword evidence="1" id="KW-0472">Membrane</keyword>
<feature type="transmembrane region" description="Helical" evidence="1">
    <location>
        <begin position="103"/>
        <end position="123"/>
    </location>
</feature>
<keyword evidence="1" id="KW-0812">Transmembrane</keyword>
<feature type="transmembrane region" description="Helical" evidence="1">
    <location>
        <begin position="36"/>
        <end position="57"/>
    </location>
</feature>
<evidence type="ECO:0000256" key="1">
    <source>
        <dbReference type="SAM" id="Phobius"/>
    </source>
</evidence>
<feature type="transmembrane region" description="Helical" evidence="1">
    <location>
        <begin position="78"/>
        <end position="97"/>
    </location>
</feature>
<gene>
    <name evidence="2" type="ORF">C484_16239</name>
</gene>
<sequence>MRRWLPATYNVLLFLVPALLYPIMGRFIGEPFTEPTIMELTVVPAAIVLGGNVAYAIRTEHGDSGVVDERDLRNIRTALAGAGIVLLGSLVAVYVGYATATRAAPAAVDYLAVAGVATIFAILGGTELQQRL</sequence>
<accession>L9ZQY9</accession>
<protein>
    <submittedName>
        <fullName evidence="2">Uncharacterized protein</fullName>
    </submittedName>
</protein>
<dbReference type="Proteomes" id="UP000011648">
    <property type="component" value="Unassembled WGS sequence"/>
</dbReference>
<evidence type="ECO:0000313" key="3">
    <source>
        <dbReference type="Proteomes" id="UP000011648"/>
    </source>
</evidence>
<dbReference type="RefSeq" id="WP_006826903.1">
    <property type="nucleotide sequence ID" value="NZ_AOIL01000052.1"/>
</dbReference>
<dbReference type="OrthoDB" id="200403at2157"/>
<evidence type="ECO:0000313" key="2">
    <source>
        <dbReference type="EMBL" id="ELY87977.1"/>
    </source>
</evidence>
<dbReference type="AlphaFoldDB" id="L9ZQY9"/>